<keyword evidence="2" id="KW-1185">Reference proteome</keyword>
<comment type="caution">
    <text evidence="1">The sequence shown here is derived from an EMBL/GenBank/DDBJ whole genome shotgun (WGS) entry which is preliminary data.</text>
</comment>
<protein>
    <submittedName>
        <fullName evidence="1">Uncharacterized protein</fullName>
    </submittedName>
</protein>
<evidence type="ECO:0000313" key="1">
    <source>
        <dbReference type="EMBL" id="KRY12219.1"/>
    </source>
</evidence>
<dbReference type="Proteomes" id="UP000054783">
    <property type="component" value="Unassembled WGS sequence"/>
</dbReference>
<sequence>MINAIQTITVKVFENVASLLLEKDFFSLRQLSNINNNILDYVLTGCWRKAFAQKRAMRENITELRMWRLHDELRIRLLQQNFILYCIVLYCIVLR</sequence>
<feature type="non-terminal residue" evidence="1">
    <location>
        <position position="95"/>
    </location>
</feature>
<evidence type="ECO:0000313" key="2">
    <source>
        <dbReference type="Proteomes" id="UP000054783"/>
    </source>
</evidence>
<proteinExistence type="predicted"/>
<organism evidence="1 2">
    <name type="scientific">Trichinella patagoniensis</name>
    <dbReference type="NCBI Taxonomy" id="990121"/>
    <lineage>
        <taxon>Eukaryota</taxon>
        <taxon>Metazoa</taxon>
        <taxon>Ecdysozoa</taxon>
        <taxon>Nematoda</taxon>
        <taxon>Enoplea</taxon>
        <taxon>Dorylaimia</taxon>
        <taxon>Trichinellida</taxon>
        <taxon>Trichinellidae</taxon>
        <taxon>Trichinella</taxon>
    </lineage>
</organism>
<name>A0A0V0ZIK0_9BILA</name>
<gene>
    <name evidence="1" type="ORF">T12_12093</name>
</gene>
<dbReference type="AlphaFoldDB" id="A0A0V0ZIK0"/>
<dbReference type="EMBL" id="JYDQ01000170">
    <property type="protein sequence ID" value="KRY12219.1"/>
    <property type="molecule type" value="Genomic_DNA"/>
</dbReference>
<accession>A0A0V0ZIK0</accession>
<reference evidence="1 2" key="1">
    <citation type="submission" date="2015-01" db="EMBL/GenBank/DDBJ databases">
        <title>Evolution of Trichinella species and genotypes.</title>
        <authorList>
            <person name="Korhonen P.K."/>
            <person name="Edoardo P."/>
            <person name="Giuseppe L.R."/>
            <person name="Gasser R.B."/>
        </authorList>
    </citation>
    <scope>NUCLEOTIDE SEQUENCE [LARGE SCALE GENOMIC DNA]</scope>
    <source>
        <strain evidence="1">ISS2496</strain>
    </source>
</reference>